<dbReference type="NCBIfam" id="NF010192">
    <property type="entry name" value="PRK13671.1"/>
    <property type="match status" value="1"/>
</dbReference>
<organism evidence="3 4">
    <name type="scientific">[Mycoplasma] gypis</name>
    <dbReference type="NCBI Taxonomy" id="92404"/>
    <lineage>
        <taxon>Bacteria</taxon>
        <taxon>Bacillati</taxon>
        <taxon>Mycoplasmatota</taxon>
        <taxon>Mycoplasmoidales</taxon>
        <taxon>Metamycoplasmataceae</taxon>
        <taxon>Metamycoplasma</taxon>
    </lineage>
</organism>
<keyword evidence="1 2" id="KW-0694">RNA-binding</keyword>
<feature type="binding site" evidence="2">
    <location>
        <position position="182"/>
    </location>
    <ligand>
        <name>ATP</name>
        <dbReference type="ChEBI" id="CHEBI:30616"/>
    </ligand>
</feature>
<keyword evidence="2" id="KW-0547">Nucleotide-binding</keyword>
<comment type="caution">
    <text evidence="2">Lacks conserved residue(s) required for the propagation of feature annotation.</text>
</comment>
<dbReference type="EMBL" id="CP148066">
    <property type="protein sequence ID" value="WXL28375.1"/>
    <property type="molecule type" value="Genomic_DNA"/>
</dbReference>
<dbReference type="InterPro" id="IPR004821">
    <property type="entry name" value="Cyt_trans-like"/>
</dbReference>
<dbReference type="Proteomes" id="UP001460679">
    <property type="component" value="Chromosome"/>
</dbReference>
<comment type="catalytic activity">
    <reaction evidence="2">
        <text>cytidine(34) in elongator tRNA(Met) + acetate + ATP = N(4)-acetylcytidine(34) in elongator tRNA(Met) + AMP + diphosphate</text>
        <dbReference type="Rhea" id="RHEA:58144"/>
        <dbReference type="Rhea" id="RHEA-COMP:10693"/>
        <dbReference type="Rhea" id="RHEA-COMP:10694"/>
        <dbReference type="ChEBI" id="CHEBI:30089"/>
        <dbReference type="ChEBI" id="CHEBI:30616"/>
        <dbReference type="ChEBI" id="CHEBI:33019"/>
        <dbReference type="ChEBI" id="CHEBI:74900"/>
        <dbReference type="ChEBI" id="CHEBI:82748"/>
        <dbReference type="ChEBI" id="CHEBI:456215"/>
    </reaction>
</comment>
<evidence type="ECO:0000256" key="2">
    <source>
        <dbReference type="HAMAP-Rule" id="MF_01539"/>
    </source>
</evidence>
<dbReference type="RefSeq" id="WP_205499271.1">
    <property type="nucleotide sequence ID" value="NZ_CP148066.1"/>
</dbReference>
<proteinExistence type="inferred from homology"/>
<keyword evidence="2" id="KW-0819">tRNA processing</keyword>
<dbReference type="PANTHER" id="PTHR37825:SF1">
    <property type="entry name" value="TRNA(MET) CYTIDINE ACETATE LIGASE"/>
    <property type="match status" value="1"/>
</dbReference>
<accession>A0ABZ2RPN6</accession>
<dbReference type="HAMAP" id="MF_01539">
    <property type="entry name" value="TmcAL"/>
    <property type="match status" value="1"/>
</dbReference>
<evidence type="ECO:0000313" key="3">
    <source>
        <dbReference type="EMBL" id="WXL28375.1"/>
    </source>
</evidence>
<feature type="binding site" evidence="2">
    <location>
        <begin position="6"/>
        <end position="19"/>
    </location>
    <ligand>
        <name>ATP</name>
        <dbReference type="ChEBI" id="CHEBI:30616"/>
    </ligand>
</feature>
<feature type="binding site" evidence="2">
    <location>
        <position position="157"/>
    </location>
    <ligand>
        <name>ATP</name>
        <dbReference type="ChEBI" id="CHEBI:30616"/>
    </ligand>
</feature>
<protein>
    <recommendedName>
        <fullName evidence="2">tRNA(Met) cytidine acetate ligase</fullName>
        <ecNumber evidence="2">6.3.4.-</ecNumber>
    </recommendedName>
</protein>
<dbReference type="SUPFAM" id="SSF52374">
    <property type="entry name" value="Nucleotidylyl transferase"/>
    <property type="match status" value="1"/>
</dbReference>
<reference evidence="3" key="1">
    <citation type="submission" date="2024-03" db="EMBL/GenBank/DDBJ databases">
        <title>Complete genome sequence of Mycoplasma gypis type strain B1/T1.</title>
        <authorList>
            <person name="Spergser J."/>
        </authorList>
    </citation>
    <scope>NUCLEOTIDE SEQUENCE [LARGE SCALE GENOMIC DNA]</scope>
    <source>
        <strain evidence="3">B1/T1</strain>
    </source>
</reference>
<name>A0ABZ2RPN6_9BACT</name>
<comment type="subcellular location">
    <subcellularLocation>
        <location evidence="2">Cytoplasm</location>
    </subcellularLocation>
</comment>
<dbReference type="NCBIfam" id="TIGR00125">
    <property type="entry name" value="cyt_tran_rel"/>
    <property type="match status" value="1"/>
</dbReference>
<dbReference type="PANTHER" id="PTHR37825">
    <property type="entry name" value="TRNA(MET) CYTIDINE ACETATE LIGASE"/>
    <property type="match status" value="1"/>
</dbReference>
<feature type="binding site" evidence="2">
    <location>
        <position position="100"/>
    </location>
    <ligand>
        <name>ATP</name>
        <dbReference type="ChEBI" id="CHEBI:30616"/>
    </ligand>
</feature>
<comment type="similarity">
    <text evidence="2">Belongs to the TmcAL family.</text>
</comment>
<keyword evidence="2" id="KW-0436">Ligase</keyword>
<keyword evidence="2" id="KW-0820">tRNA-binding</keyword>
<sequence>MSVAIIAEYNPFHNGHIYQLQEAKKRFPNENIYIILSDNFTQRGDFNVLDFEKRKQLALEYGATGVIRMDFESSTQAAHIFAQGAIDLVNKNKIDKIFFGSETADIQNFYKAAQTLKHQKAEYNKLVKQWLKQGYSFVKASSEALKALNGQEFVLPNDILGLEYVKAIVENDYPIEAFCLQRTIPFHSETTFNEFASASYLREKIYKKEDVSKYSPVIFESVPDRLSNHWNEIKDKITNWEAQKIASIKLVSEGIENLFKKQINCETMEEFIDRCTSRRYTKNRIQRILLYIYLEIFK</sequence>
<evidence type="ECO:0000313" key="4">
    <source>
        <dbReference type="Proteomes" id="UP001460679"/>
    </source>
</evidence>
<dbReference type="Pfam" id="PF05636">
    <property type="entry name" value="HIGH_NTase1"/>
    <property type="match status" value="1"/>
</dbReference>
<dbReference type="InterPro" id="IPR008513">
    <property type="entry name" value="tRNA(Met)_cyd_acetate_ligase"/>
</dbReference>
<dbReference type="EC" id="6.3.4.-" evidence="2"/>
<keyword evidence="2" id="KW-0963">Cytoplasm</keyword>
<dbReference type="Gene3D" id="3.40.50.620">
    <property type="entry name" value="HUPs"/>
    <property type="match status" value="1"/>
</dbReference>
<evidence type="ECO:0000256" key="1">
    <source>
        <dbReference type="ARBA" id="ARBA00022884"/>
    </source>
</evidence>
<comment type="function">
    <text evidence="2">Catalyzes the formation of N(4)-acetylcytidine (ac(4)C) at the wobble position of elongator tRNA(Met), using acetate and ATP as substrates. First activates an acetate ion to form acetyladenylate (Ac-AMP) and then transfers the acetyl group to tRNA to form ac(4)C34.</text>
</comment>
<keyword evidence="4" id="KW-1185">Reference proteome</keyword>
<gene>
    <name evidence="2" type="primary">tmcAL</name>
    <name evidence="3" type="ORF">WG616_03360</name>
</gene>
<dbReference type="InterPro" id="IPR014729">
    <property type="entry name" value="Rossmann-like_a/b/a_fold"/>
</dbReference>
<keyword evidence="2" id="KW-0067">ATP-binding</keyword>